<dbReference type="InterPro" id="IPR016195">
    <property type="entry name" value="Pol/histidinol_Pase-like"/>
</dbReference>
<feature type="domain" description="Polymerase/histidinol phosphatase N-terminal" evidence="8">
    <location>
        <begin position="339"/>
        <end position="419"/>
    </location>
</feature>
<dbReference type="EC" id="2.7.7.7" evidence="1"/>
<evidence type="ECO:0000256" key="1">
    <source>
        <dbReference type="ARBA" id="ARBA00012417"/>
    </source>
</evidence>
<dbReference type="InterPro" id="IPR027421">
    <property type="entry name" value="DNA_pol_lamdba_lyase_dom_sf"/>
</dbReference>
<dbReference type="InterPro" id="IPR037160">
    <property type="entry name" value="DNA_Pol_thumb_sf"/>
</dbReference>
<dbReference type="SMART" id="SM00483">
    <property type="entry name" value="POLXc"/>
    <property type="match status" value="1"/>
</dbReference>
<dbReference type="SUPFAM" id="SSF81301">
    <property type="entry name" value="Nucleotidyltransferase"/>
    <property type="match status" value="1"/>
</dbReference>
<evidence type="ECO:0000256" key="2">
    <source>
        <dbReference type="ARBA" id="ARBA00022679"/>
    </source>
</evidence>
<evidence type="ECO:0000256" key="7">
    <source>
        <dbReference type="ARBA" id="ARBA00049244"/>
    </source>
</evidence>
<evidence type="ECO:0000313" key="10">
    <source>
        <dbReference type="EMBL" id="OSS41131.1"/>
    </source>
</evidence>
<evidence type="ECO:0000256" key="3">
    <source>
        <dbReference type="ARBA" id="ARBA00022695"/>
    </source>
</evidence>
<comment type="caution">
    <text evidence="10">The sequence shown here is derived from an EMBL/GenBank/DDBJ whole genome shotgun (WGS) entry which is preliminary data.</text>
</comment>
<dbReference type="PRINTS" id="PR00870">
    <property type="entry name" value="DNAPOLXBETA"/>
</dbReference>
<evidence type="ECO:0000256" key="6">
    <source>
        <dbReference type="ARBA" id="ARBA00023204"/>
    </source>
</evidence>
<dbReference type="PANTHER" id="PTHR36928">
    <property type="entry name" value="PHOSPHATASE YCDX-RELATED"/>
    <property type="match status" value="1"/>
</dbReference>
<dbReference type="Pfam" id="PF02811">
    <property type="entry name" value="PHP"/>
    <property type="match status" value="1"/>
</dbReference>
<dbReference type="Gene3D" id="3.20.20.140">
    <property type="entry name" value="Metal-dependent hydrolases"/>
    <property type="match status" value="1"/>
</dbReference>
<dbReference type="PANTHER" id="PTHR36928:SF1">
    <property type="entry name" value="PHOSPHATASE YCDX-RELATED"/>
    <property type="match status" value="1"/>
</dbReference>
<dbReference type="Gene3D" id="1.10.150.20">
    <property type="entry name" value="5' to 3' exonuclease, C-terminal subdomain"/>
    <property type="match status" value="1"/>
</dbReference>
<accession>A0A1X4XUC4</accession>
<protein>
    <recommendedName>
        <fullName evidence="1">DNA-directed DNA polymerase</fullName>
        <ecNumber evidence="1">2.7.7.7</ecNumber>
    </recommendedName>
</protein>
<dbReference type="OrthoDB" id="9808747at2"/>
<dbReference type="InterPro" id="IPR047967">
    <property type="entry name" value="PolX_PHP"/>
</dbReference>
<evidence type="ECO:0000259" key="9">
    <source>
        <dbReference type="SMART" id="SM00483"/>
    </source>
</evidence>
<dbReference type="GO" id="GO:0008270">
    <property type="term" value="F:zinc ion binding"/>
    <property type="evidence" value="ECO:0007669"/>
    <property type="project" value="TreeGrafter"/>
</dbReference>
<dbReference type="InterPro" id="IPR010996">
    <property type="entry name" value="HHH_MUS81"/>
</dbReference>
<dbReference type="SUPFAM" id="SSF47802">
    <property type="entry name" value="DNA polymerase beta, N-terminal domain-like"/>
    <property type="match status" value="1"/>
</dbReference>
<keyword evidence="2" id="KW-0808">Transferase</keyword>
<dbReference type="Pfam" id="PF14791">
    <property type="entry name" value="DNA_pol_B_thumb"/>
    <property type="match status" value="1"/>
</dbReference>
<dbReference type="Proteomes" id="UP000194141">
    <property type="component" value="Unassembled WGS sequence"/>
</dbReference>
<dbReference type="RefSeq" id="WP_086034792.1">
    <property type="nucleotide sequence ID" value="NZ_MDSU01000020.1"/>
</dbReference>
<sequence length="573" mass="65274">MSFEDNEKLASIFETIADALEFLNDNPFKIRAYRNAVDSIRSLNESIVDIYSKSNPKKVEGIGKDLEQKIKEYIDTKKVAYLDELLEKVPYTLFQLKDIRGLGPKTLYKMFERYRVRTLEDVKKLVFENDELKDISLLEKSIKKIREGIELFEEGQSRFSLGASLLIAKGLIEQILKIDYVVKAEIAGSTRRGKETVGDLDILICTKDFKNVSKALANLPHKQIIALGDTKVSLLLSNNMQVDFRIVDDESFACALQYFTGSKEHNVRVREIAIKKGFKLNEYGLFFKDKKIETKSEEDIYKALGLCYIKPTLRENKGEIEACLSNNLPDVVELEDIKGDLHVHSNYSDGLMNLEEIIQEAINRGYEYIAITDHSVSSYVANGLSVERLYEQLNEIDKLKSKYKGKINILAGSEVDIKKDGSLDFDDSVLKDLDIVIASIHQGFGNSKDINTKRIIAAIENPYVNIIGHPTGRLISQRPPYELDMQSIVEKAAKHKTALEINSFYLRLDLNDEHARLAKAFGAKLCINTDTHTKDNFNYMLFGVLTAQRGWLEKSDCLNTLNYSKLKQFLKKR</sequence>
<comment type="catalytic activity">
    <reaction evidence="7">
        <text>DNA(n) + a 2'-deoxyribonucleoside 5'-triphosphate = DNA(n+1) + diphosphate</text>
        <dbReference type="Rhea" id="RHEA:22508"/>
        <dbReference type="Rhea" id="RHEA-COMP:17339"/>
        <dbReference type="Rhea" id="RHEA-COMP:17340"/>
        <dbReference type="ChEBI" id="CHEBI:33019"/>
        <dbReference type="ChEBI" id="CHEBI:61560"/>
        <dbReference type="ChEBI" id="CHEBI:173112"/>
        <dbReference type="EC" id="2.7.7.7"/>
    </reaction>
</comment>
<dbReference type="InterPro" id="IPR043519">
    <property type="entry name" value="NT_sf"/>
</dbReference>
<dbReference type="Pfam" id="PF14792">
    <property type="entry name" value="DNA_pol_B_palm"/>
    <property type="match status" value="1"/>
</dbReference>
<organism evidence="10 11">
    <name type="scientific">Desulfurella amilsii</name>
    <dbReference type="NCBI Taxonomy" id="1562698"/>
    <lineage>
        <taxon>Bacteria</taxon>
        <taxon>Pseudomonadati</taxon>
        <taxon>Campylobacterota</taxon>
        <taxon>Desulfurellia</taxon>
        <taxon>Desulfurellales</taxon>
        <taxon>Desulfurellaceae</taxon>
        <taxon>Desulfurella</taxon>
    </lineage>
</organism>
<dbReference type="EMBL" id="MDSU01000020">
    <property type="protein sequence ID" value="OSS41131.1"/>
    <property type="molecule type" value="Genomic_DNA"/>
</dbReference>
<feature type="domain" description="DNA-directed DNA polymerase X" evidence="9">
    <location>
        <begin position="4"/>
        <end position="315"/>
    </location>
</feature>
<name>A0A1X4XUC4_9BACT</name>
<dbReference type="AlphaFoldDB" id="A0A1X4XUC4"/>
<keyword evidence="5" id="KW-0239">DNA-directed DNA polymerase</keyword>
<dbReference type="Gene3D" id="3.30.460.10">
    <property type="entry name" value="Beta Polymerase, domain 2"/>
    <property type="match status" value="1"/>
</dbReference>
<dbReference type="Gene3D" id="3.30.210.10">
    <property type="entry name" value="DNA polymerase, thumb domain"/>
    <property type="match status" value="1"/>
</dbReference>
<keyword evidence="11" id="KW-1185">Reference proteome</keyword>
<dbReference type="CDD" id="cd07436">
    <property type="entry name" value="PHP_PolX"/>
    <property type="match status" value="1"/>
</dbReference>
<evidence type="ECO:0000256" key="4">
    <source>
        <dbReference type="ARBA" id="ARBA00022763"/>
    </source>
</evidence>
<evidence type="ECO:0000313" key="11">
    <source>
        <dbReference type="Proteomes" id="UP000194141"/>
    </source>
</evidence>
<dbReference type="SMART" id="SM00481">
    <property type="entry name" value="POLIIIAc"/>
    <property type="match status" value="1"/>
</dbReference>
<dbReference type="CDD" id="cd00141">
    <property type="entry name" value="NT_POLXc"/>
    <property type="match status" value="1"/>
</dbReference>
<dbReference type="InterPro" id="IPR002054">
    <property type="entry name" value="DNA-dir_DNA_pol_X"/>
</dbReference>
<dbReference type="GO" id="GO:0006281">
    <property type="term" value="P:DNA repair"/>
    <property type="evidence" value="ECO:0007669"/>
    <property type="project" value="UniProtKB-KW"/>
</dbReference>
<evidence type="ECO:0000256" key="5">
    <source>
        <dbReference type="ARBA" id="ARBA00022932"/>
    </source>
</evidence>
<gene>
    <name evidence="10" type="ORF">DESAMIL20_2069</name>
</gene>
<dbReference type="Pfam" id="PF14716">
    <property type="entry name" value="HHH_8"/>
    <property type="match status" value="1"/>
</dbReference>
<dbReference type="InterPro" id="IPR028207">
    <property type="entry name" value="DNA_pol_B_palm_palm"/>
</dbReference>
<dbReference type="InterPro" id="IPR029398">
    <property type="entry name" value="PolB_thumb"/>
</dbReference>
<dbReference type="NCBIfam" id="NF006375">
    <property type="entry name" value="PRK08609.1"/>
    <property type="match status" value="1"/>
</dbReference>
<dbReference type="GO" id="GO:0003677">
    <property type="term" value="F:DNA binding"/>
    <property type="evidence" value="ECO:0007669"/>
    <property type="project" value="InterPro"/>
</dbReference>
<dbReference type="PIRSF" id="PIRSF005047">
    <property type="entry name" value="UCP005047_YshC"/>
    <property type="match status" value="1"/>
</dbReference>
<dbReference type="FunFam" id="3.20.20.140:FF:000047">
    <property type="entry name" value="PHP domain-containing protein"/>
    <property type="match status" value="1"/>
</dbReference>
<dbReference type="InterPro" id="IPR050243">
    <property type="entry name" value="PHP_phosphatase"/>
</dbReference>
<keyword evidence="6" id="KW-0234">DNA repair</keyword>
<keyword evidence="3" id="KW-0548">Nucleotidyltransferase</keyword>
<dbReference type="STRING" id="1562698.DESAMIL20_2069"/>
<dbReference type="InterPro" id="IPR002008">
    <property type="entry name" value="DNA_pol_X_beta-like"/>
</dbReference>
<keyword evidence="4" id="KW-0227">DNA damage</keyword>
<dbReference type="SUPFAM" id="SSF89550">
    <property type="entry name" value="PHP domain-like"/>
    <property type="match status" value="1"/>
</dbReference>
<dbReference type="Gene3D" id="1.10.150.110">
    <property type="entry name" value="DNA polymerase beta, N-terminal domain-like"/>
    <property type="match status" value="1"/>
</dbReference>
<evidence type="ECO:0000259" key="8">
    <source>
        <dbReference type="SMART" id="SM00481"/>
    </source>
</evidence>
<reference evidence="10 11" key="1">
    <citation type="journal article" date="2017" name="Front. Microbiol.">
        <title>Genome Sequence of Desulfurella amilsii Strain TR1 and Comparative Genomics of Desulfurellaceae Family.</title>
        <authorList>
            <person name="Florentino A.P."/>
            <person name="Stams A.J."/>
            <person name="Sanchez-Andrea I."/>
        </authorList>
    </citation>
    <scope>NUCLEOTIDE SEQUENCE [LARGE SCALE GENOMIC DNA]</scope>
    <source>
        <strain evidence="10 11">TR1</strain>
    </source>
</reference>
<dbReference type="InterPro" id="IPR004013">
    <property type="entry name" value="PHP_dom"/>
</dbReference>
<proteinExistence type="predicted"/>
<dbReference type="GO" id="GO:0005829">
    <property type="term" value="C:cytosol"/>
    <property type="evidence" value="ECO:0007669"/>
    <property type="project" value="TreeGrafter"/>
</dbReference>
<dbReference type="InterPro" id="IPR003141">
    <property type="entry name" value="Pol/His_phosphatase_N"/>
</dbReference>
<dbReference type="GO" id="GO:0042578">
    <property type="term" value="F:phosphoric ester hydrolase activity"/>
    <property type="evidence" value="ECO:0007669"/>
    <property type="project" value="TreeGrafter"/>
</dbReference>
<dbReference type="GO" id="GO:0003887">
    <property type="term" value="F:DNA-directed DNA polymerase activity"/>
    <property type="evidence" value="ECO:0007669"/>
    <property type="project" value="UniProtKB-KW"/>
</dbReference>
<dbReference type="InterPro" id="IPR022311">
    <property type="entry name" value="PolX-like"/>
</dbReference>